<dbReference type="RefSeq" id="WP_307334464.1">
    <property type="nucleotide sequence ID" value="NZ_JAUSUQ010000001.1"/>
</dbReference>
<accession>A0ABU0CLU6</accession>
<organism evidence="1 2">
    <name type="scientific">Caldalkalibacillus uzonensis</name>
    <dbReference type="NCBI Taxonomy" id="353224"/>
    <lineage>
        <taxon>Bacteria</taxon>
        <taxon>Bacillati</taxon>
        <taxon>Bacillota</taxon>
        <taxon>Bacilli</taxon>
        <taxon>Bacillales</taxon>
        <taxon>Bacillaceae</taxon>
        <taxon>Caldalkalibacillus</taxon>
    </lineage>
</organism>
<comment type="caution">
    <text evidence="1">The sequence shown here is derived from an EMBL/GenBank/DDBJ whole genome shotgun (WGS) entry which is preliminary data.</text>
</comment>
<dbReference type="InterPro" id="IPR032580">
    <property type="entry name" value="SatD"/>
</dbReference>
<sequence length="207" mass="23462">MNYCAIIGDIVGSKNIKNRKKVQEQFQSVIQMANDQYDAYIASYFTITLGDEFQGLLYTPSICFDVIDFIKEKMKPVDLVFGIGVGSMETSFSKTVAIGSDGPAYWYARKMVEKAKLKKPSICFFSDSPEDELINALILFTEACTQSQTKRQQEVVGLYKELGSQYKVAEKLKISQSAVSVTLQKALFKEIEHSQKVIKRFLEEKWA</sequence>
<proteinExistence type="predicted"/>
<name>A0ABU0CLU6_9BACI</name>
<evidence type="ECO:0000313" key="1">
    <source>
        <dbReference type="EMBL" id="MDQ0337388.1"/>
    </source>
</evidence>
<protein>
    <recommendedName>
        <fullName evidence="3">SatD</fullName>
    </recommendedName>
</protein>
<keyword evidence="2" id="KW-1185">Reference proteome</keyword>
<dbReference type="Pfam" id="PF16264">
    <property type="entry name" value="SatD"/>
    <property type="match status" value="1"/>
</dbReference>
<dbReference type="EMBL" id="JAUSUQ010000001">
    <property type="protein sequence ID" value="MDQ0337388.1"/>
    <property type="molecule type" value="Genomic_DNA"/>
</dbReference>
<evidence type="ECO:0008006" key="3">
    <source>
        <dbReference type="Google" id="ProtNLM"/>
    </source>
</evidence>
<dbReference type="Proteomes" id="UP001232445">
    <property type="component" value="Unassembled WGS sequence"/>
</dbReference>
<gene>
    <name evidence="1" type="ORF">J2S00_000158</name>
</gene>
<reference evidence="1 2" key="1">
    <citation type="submission" date="2023-07" db="EMBL/GenBank/DDBJ databases">
        <title>Genomic Encyclopedia of Type Strains, Phase IV (KMG-IV): sequencing the most valuable type-strain genomes for metagenomic binning, comparative biology and taxonomic classification.</title>
        <authorList>
            <person name="Goeker M."/>
        </authorList>
    </citation>
    <scope>NUCLEOTIDE SEQUENCE [LARGE SCALE GENOMIC DNA]</scope>
    <source>
        <strain evidence="1 2">DSM 17740</strain>
    </source>
</reference>
<evidence type="ECO:0000313" key="2">
    <source>
        <dbReference type="Proteomes" id="UP001232445"/>
    </source>
</evidence>